<feature type="region of interest" description="Disordered" evidence="2">
    <location>
        <begin position="995"/>
        <end position="1015"/>
    </location>
</feature>
<feature type="compositionally biased region" description="Low complexity" evidence="2">
    <location>
        <begin position="934"/>
        <end position="944"/>
    </location>
</feature>
<feature type="region of interest" description="Disordered" evidence="2">
    <location>
        <begin position="25"/>
        <end position="155"/>
    </location>
</feature>
<feature type="region of interest" description="Disordered" evidence="2">
    <location>
        <begin position="446"/>
        <end position="711"/>
    </location>
</feature>
<feature type="compositionally biased region" description="Polar residues" evidence="2">
    <location>
        <begin position="1056"/>
        <end position="1067"/>
    </location>
</feature>
<reference evidence="4" key="1">
    <citation type="submission" date="2021-02" db="EMBL/GenBank/DDBJ databases">
        <authorList>
            <person name="Nowell W R."/>
        </authorList>
    </citation>
    <scope>NUCLEOTIDE SEQUENCE</scope>
</reference>
<feature type="compositionally biased region" description="Polar residues" evidence="2">
    <location>
        <begin position="174"/>
        <end position="184"/>
    </location>
</feature>
<feature type="compositionally biased region" description="Polar residues" evidence="2">
    <location>
        <begin position="614"/>
        <end position="649"/>
    </location>
</feature>
<feature type="compositionally biased region" description="Basic and acidic residues" evidence="2">
    <location>
        <begin position="907"/>
        <end position="917"/>
    </location>
</feature>
<keyword evidence="1" id="KW-0597">Phosphoprotein</keyword>
<dbReference type="PANTHER" id="PTHR14038">
    <property type="entry name" value="BAT2 HLA-B-ASSOCIATED TRANSCRIPT 2"/>
    <property type="match status" value="1"/>
</dbReference>
<evidence type="ECO:0000313" key="5">
    <source>
        <dbReference type="Proteomes" id="UP000663845"/>
    </source>
</evidence>
<dbReference type="Proteomes" id="UP000663845">
    <property type="component" value="Unassembled WGS sequence"/>
</dbReference>
<proteinExistence type="predicted"/>
<feature type="compositionally biased region" description="Basic and acidic residues" evidence="2">
    <location>
        <begin position="1088"/>
        <end position="1097"/>
    </location>
</feature>
<feature type="region of interest" description="Disordered" evidence="2">
    <location>
        <begin position="799"/>
        <end position="856"/>
    </location>
</feature>
<evidence type="ECO:0000313" key="4">
    <source>
        <dbReference type="EMBL" id="CAF0735146.1"/>
    </source>
</evidence>
<feature type="compositionally biased region" description="Low complexity" evidence="2">
    <location>
        <begin position="492"/>
        <end position="503"/>
    </location>
</feature>
<feature type="domain" description="BAT2 N-terminal" evidence="3">
    <location>
        <begin position="28"/>
        <end position="122"/>
    </location>
</feature>
<dbReference type="GO" id="GO:0030154">
    <property type="term" value="P:cell differentiation"/>
    <property type="evidence" value="ECO:0007669"/>
    <property type="project" value="TreeGrafter"/>
</dbReference>
<evidence type="ECO:0000256" key="2">
    <source>
        <dbReference type="SAM" id="MobiDB-lite"/>
    </source>
</evidence>
<accession>A0A813NE50</accession>
<feature type="region of interest" description="Disordered" evidence="2">
    <location>
        <begin position="897"/>
        <end position="971"/>
    </location>
</feature>
<dbReference type="InterPro" id="IPR033184">
    <property type="entry name" value="PRRC2"/>
</dbReference>
<dbReference type="InterPro" id="IPR009738">
    <property type="entry name" value="BAT2_N"/>
</dbReference>
<feature type="compositionally biased region" description="Basic and acidic residues" evidence="2">
    <location>
        <begin position="447"/>
        <end position="458"/>
    </location>
</feature>
<evidence type="ECO:0000259" key="3">
    <source>
        <dbReference type="Pfam" id="PF07001"/>
    </source>
</evidence>
<feature type="compositionally biased region" description="Polar residues" evidence="2">
    <location>
        <begin position="1037"/>
        <end position="1047"/>
    </location>
</feature>
<dbReference type="PANTHER" id="PTHR14038:SF0">
    <property type="entry name" value="LP18708P"/>
    <property type="match status" value="1"/>
</dbReference>
<feature type="compositionally biased region" description="Polar residues" evidence="2">
    <location>
        <begin position="556"/>
        <end position="590"/>
    </location>
</feature>
<feature type="compositionally biased region" description="Low complexity" evidence="2">
    <location>
        <begin position="650"/>
        <end position="665"/>
    </location>
</feature>
<name>A0A813NE50_9BILA</name>
<dbReference type="Pfam" id="PF07001">
    <property type="entry name" value="BAT2_N"/>
    <property type="match status" value="1"/>
</dbReference>
<feature type="compositionally biased region" description="Low complexity" evidence="2">
    <location>
        <begin position="835"/>
        <end position="849"/>
    </location>
</feature>
<feature type="compositionally biased region" description="Low complexity" evidence="2">
    <location>
        <begin position="468"/>
        <end position="478"/>
    </location>
</feature>
<organism evidence="4 5">
    <name type="scientific">Adineta steineri</name>
    <dbReference type="NCBI Taxonomy" id="433720"/>
    <lineage>
        <taxon>Eukaryota</taxon>
        <taxon>Metazoa</taxon>
        <taxon>Spiralia</taxon>
        <taxon>Gnathifera</taxon>
        <taxon>Rotifera</taxon>
        <taxon>Eurotatoria</taxon>
        <taxon>Bdelloidea</taxon>
        <taxon>Adinetida</taxon>
        <taxon>Adinetidae</taxon>
        <taxon>Adineta</taxon>
    </lineage>
</organism>
<feature type="region of interest" description="Disordered" evidence="2">
    <location>
        <begin position="165"/>
        <end position="184"/>
    </location>
</feature>
<feature type="region of interest" description="Disordered" evidence="2">
    <location>
        <begin position="399"/>
        <end position="432"/>
    </location>
</feature>
<dbReference type="EMBL" id="CAJNOG010000007">
    <property type="protein sequence ID" value="CAF0735146.1"/>
    <property type="molecule type" value="Genomic_DNA"/>
</dbReference>
<evidence type="ECO:0000256" key="1">
    <source>
        <dbReference type="ARBA" id="ARBA00022553"/>
    </source>
</evidence>
<sequence>MSVPNKSLDKNKRYAGVKANDFVNKTRASEANRSAVRPQGWANLGKINNRRIPPPANLPSLKSETGVNTPTFDPTITTNHGWTSNENSTSINSVPNPTQQQLDSLPVNSPTPPPPPLLQSSSSIDADKTRNPPTWSTITAGTNPTSTGPAPSLLGLNDFPRLATTTTEDRKSQSESLTNISNPTFRPTNLAIWKEGGGSRVQSLSNDTPQNMPNNPGANFYQQQMPNVRMYPPQMWAYAPYPQMPLTMHQQQPPPRVHTLNDYKSPTILRNKDIDDLSKITDNTWANAASQEVNYEEKIRFSDDEDEHNRREIIDSNNKPRRIKPQILQHHHPRLIQDDEHLKQMQDNKNSELINALTIAKKRREEQERHLRNEHLISNIDEQKQIPGYQTRPLLTSNEQENYNSSSPLWQANRDTTRTRHDTANSQSSFTMKSWSDQMDSFNYTSLHEKSGGSHLENEEPSTANKYSRSQSGSSSQSQHDKEPVIRKTKKLLLLPSKKQQQKTNSIQTKNSLKKSNKLDSTDYYDNSNDQWDNWDESTDNHQRHRQQLHSDDLSTQKPNRYNKQPTSTIKTRNNDRQQTNYYDNSNDQWDNWDESTDNHQRHRQQLHSDDLSTQKPNRYNKQPTSTIKTRNNDRQQTNSRFKQNSSTLNKTNDNKTTNNNNNKTQPVWRPLSPNRPAEAIDPTPQESMVYKSQQQQQINDPRRQSESYQQRTNINDHKQQRYQPINTASIPPLMSVRSDVNTTAKLYKTANHTNSSHYEDENMYYDSNLQTHQRYNHSNAHNRGYTTLGSYGRYRRSGTVRHQQQYTTYNTNNTSGISSAPTTNNGARQKKNSTNRTNTNNKKTSQSSEQTKPVVIDETNSSLEKLKITNEEVPIKKPNETPVLTPTAEVLPKEIGKSVDSGNGISDEKVAIKNDNETNVVQTENESTKINKKTTTTTPSSANTKRRTNKDQQNYHQDQRYQNQQAPRHRNNYARAMQEYDTMQMSGTHNYYGSVRRAAHGGGGGRNSHTHDLSSNYYYEHPQQHYNNRYNYSNEHYQQQRPTNNKNSKRGGASIVQNQQQRQPIVNGSGGGGGGSNNNNNNFRHHSISDNDQKEGEEWETASESSTNMRNGHYDNNGINNQQTNETKSVNRGRTPPKKSFSSQRYV</sequence>
<feature type="compositionally biased region" description="Polar residues" evidence="2">
    <location>
        <begin position="60"/>
        <end position="103"/>
    </location>
</feature>
<protein>
    <recommendedName>
        <fullName evidence="3">BAT2 N-terminal domain-containing protein</fullName>
    </recommendedName>
</protein>
<feature type="compositionally biased region" description="Polar residues" evidence="2">
    <location>
        <begin position="131"/>
        <end position="149"/>
    </location>
</feature>
<comment type="caution">
    <text evidence="4">The sequence shown here is derived from an EMBL/GenBank/DDBJ whole genome shotgun (WGS) entry which is preliminary data.</text>
</comment>
<feature type="compositionally biased region" description="Polar residues" evidence="2">
    <location>
        <begin position="816"/>
        <end position="828"/>
    </location>
</feature>
<dbReference type="AlphaFoldDB" id="A0A813NE50"/>
<feature type="compositionally biased region" description="Low complexity" evidence="2">
    <location>
        <begin position="804"/>
        <end position="815"/>
    </location>
</feature>
<feature type="compositionally biased region" description="Polar residues" evidence="2">
    <location>
        <begin position="399"/>
        <end position="414"/>
    </location>
</feature>
<feature type="compositionally biased region" description="Polar residues" evidence="2">
    <location>
        <begin position="952"/>
        <end position="967"/>
    </location>
</feature>
<feature type="region of interest" description="Disordered" evidence="2">
    <location>
        <begin position="1037"/>
        <end position="1148"/>
    </location>
</feature>
<feature type="compositionally biased region" description="Polar residues" evidence="2">
    <location>
        <begin position="1118"/>
        <end position="1133"/>
    </location>
</feature>
<gene>
    <name evidence="4" type="ORF">JYZ213_LOCUS1499</name>
</gene>